<dbReference type="Proteomes" id="UP000412028">
    <property type="component" value="Unassembled WGS sequence"/>
</dbReference>
<comment type="caution">
    <text evidence="3">The sequence shown here is derived from an EMBL/GenBank/DDBJ whole genome shotgun (WGS) entry which is preliminary data.</text>
</comment>
<feature type="region of interest" description="Disordered" evidence="1">
    <location>
        <begin position="55"/>
        <end position="75"/>
    </location>
</feature>
<dbReference type="InterPro" id="IPR004839">
    <property type="entry name" value="Aminotransferase_I/II_large"/>
</dbReference>
<gene>
    <name evidence="3" type="ORF">EMO89_09710</name>
</gene>
<organism evidence="3 4">
    <name type="scientific">Bifidobacterium tissieri</name>
    <dbReference type="NCBI Taxonomy" id="1630162"/>
    <lineage>
        <taxon>Bacteria</taxon>
        <taxon>Bacillati</taxon>
        <taxon>Actinomycetota</taxon>
        <taxon>Actinomycetes</taxon>
        <taxon>Bifidobacteriales</taxon>
        <taxon>Bifidobacteriaceae</taxon>
        <taxon>Bifidobacterium</taxon>
    </lineage>
</organism>
<dbReference type="EMBL" id="RZUI01000015">
    <property type="protein sequence ID" value="KAA8827908.1"/>
    <property type="molecule type" value="Genomic_DNA"/>
</dbReference>
<name>A0A5M9ZK62_9BIFI</name>
<feature type="domain" description="Aminotransferase class I/classII large" evidence="2">
    <location>
        <begin position="26"/>
        <end position="128"/>
    </location>
</feature>
<reference evidence="3 4" key="1">
    <citation type="journal article" date="2019" name="Syst. Appl. Microbiol.">
        <title>Characterization of Bifidobacterium species in feaces of the Egyptian fruit bat: Description of B. vespertilionis sp. nov. and B. rousetti sp. nov.</title>
        <authorList>
            <person name="Modesto M."/>
            <person name="Satti M."/>
            <person name="Watanabe K."/>
            <person name="Puglisi E."/>
            <person name="Morelli L."/>
            <person name="Huang C.-H."/>
            <person name="Liou J.-S."/>
            <person name="Miyashita M."/>
            <person name="Tamura T."/>
            <person name="Saito S."/>
            <person name="Mori K."/>
            <person name="Huang L."/>
            <person name="Sciavilla P."/>
            <person name="Sandri C."/>
            <person name="Spiezio C."/>
            <person name="Vitali F."/>
            <person name="Cavalieri D."/>
            <person name="Perpetuini G."/>
            <person name="Tofalo R."/>
            <person name="Bonetti A."/>
            <person name="Arita M."/>
            <person name="Mattarelli P."/>
        </authorList>
    </citation>
    <scope>NUCLEOTIDE SEQUENCE [LARGE SCALE GENOMIC DNA]</scope>
    <source>
        <strain evidence="3 4">RST7</strain>
    </source>
</reference>
<evidence type="ECO:0000313" key="4">
    <source>
        <dbReference type="Proteomes" id="UP000412028"/>
    </source>
</evidence>
<dbReference type="AlphaFoldDB" id="A0A5M9ZK62"/>
<keyword evidence="3" id="KW-0032">Aminotransferase</keyword>
<accession>A0A5M9ZK62</accession>
<dbReference type="GO" id="GO:0030170">
    <property type="term" value="F:pyridoxal phosphate binding"/>
    <property type="evidence" value="ECO:0007669"/>
    <property type="project" value="InterPro"/>
</dbReference>
<dbReference type="Pfam" id="PF00155">
    <property type="entry name" value="Aminotran_1_2"/>
    <property type="match status" value="1"/>
</dbReference>
<evidence type="ECO:0000259" key="2">
    <source>
        <dbReference type="Pfam" id="PF00155"/>
    </source>
</evidence>
<dbReference type="OrthoDB" id="9763453at2"/>
<keyword evidence="3" id="KW-0808">Transferase</keyword>
<evidence type="ECO:0000256" key="1">
    <source>
        <dbReference type="SAM" id="MobiDB-lite"/>
    </source>
</evidence>
<evidence type="ECO:0000313" key="3">
    <source>
        <dbReference type="EMBL" id="KAA8827908.1"/>
    </source>
</evidence>
<dbReference type="GO" id="GO:0008483">
    <property type="term" value="F:transaminase activity"/>
    <property type="evidence" value="ECO:0007669"/>
    <property type="project" value="UniProtKB-KW"/>
</dbReference>
<proteinExistence type="predicted"/>
<dbReference type="InterPro" id="IPR015424">
    <property type="entry name" value="PyrdxlP-dep_Trfase"/>
</dbReference>
<dbReference type="Gene3D" id="3.90.1150.10">
    <property type="entry name" value="Aspartate Aminotransferase, domain 1"/>
    <property type="match status" value="1"/>
</dbReference>
<sequence>MSIGMVRTVLRFSAMVIEIACGKWHRDGLREAGLDVFDSAGGIYMWARVPEIGDGAAGDDGESDCGTGNDNGGENERVWTGERLADHLLSAASVTVLPGTCFGTVGRDYIRLSLLKSEPELREAVRRIVAAL</sequence>
<protein>
    <submittedName>
        <fullName evidence="3">Aminotransferase class I/II-fold pyridoxal phosphate-dependent enzyme</fullName>
    </submittedName>
</protein>
<dbReference type="InterPro" id="IPR015422">
    <property type="entry name" value="PyrdxlP-dep_Trfase_small"/>
</dbReference>
<dbReference type="SUPFAM" id="SSF53383">
    <property type="entry name" value="PLP-dependent transferases"/>
    <property type="match status" value="1"/>
</dbReference>